<feature type="domain" description="DUF6891" evidence="1">
    <location>
        <begin position="6"/>
        <end position="213"/>
    </location>
</feature>
<evidence type="ECO:0000259" key="1">
    <source>
        <dbReference type="Pfam" id="PF21831"/>
    </source>
</evidence>
<organism evidence="2 3">
    <name type="scientific">Cellulomonas soli</name>
    <dbReference type="NCBI Taxonomy" id="931535"/>
    <lineage>
        <taxon>Bacteria</taxon>
        <taxon>Bacillati</taxon>
        <taxon>Actinomycetota</taxon>
        <taxon>Actinomycetes</taxon>
        <taxon>Micrococcales</taxon>
        <taxon>Cellulomonadaceae</taxon>
        <taxon>Cellulomonas</taxon>
    </lineage>
</organism>
<keyword evidence="3" id="KW-1185">Reference proteome</keyword>
<comment type="caution">
    <text evidence="2">The sequence shown here is derived from an EMBL/GenBank/DDBJ whole genome shotgun (WGS) entry which is preliminary data.</text>
</comment>
<sequence>MDAETTESELVDIAQKTVIPGFVTRSDAVERVREALELDETDPRSERVVELVWSRRTAQQSTWEGRSDYDRLAAAFRRLEARGFVTRMNFTCCNRCGTDEIDDERTALDAAAEYPYRETMYTFFHQQDAERLVDEPAILFLTYSSWRPAPDTDQELLAAARAGDEGARAAVVANTDAEVGRRVVEALRSEGLDVSWNGRHTSRIAITISRWRKPLPV</sequence>
<dbReference type="OrthoDB" id="5515732at2"/>
<dbReference type="AlphaFoldDB" id="A0A512PEC5"/>
<dbReference type="Proteomes" id="UP000321798">
    <property type="component" value="Unassembled WGS sequence"/>
</dbReference>
<evidence type="ECO:0000313" key="3">
    <source>
        <dbReference type="Proteomes" id="UP000321798"/>
    </source>
</evidence>
<name>A0A512PEC5_9CELL</name>
<dbReference type="EMBL" id="BKAL01000007">
    <property type="protein sequence ID" value="GEP69536.1"/>
    <property type="molecule type" value="Genomic_DNA"/>
</dbReference>
<gene>
    <name evidence="2" type="ORF">CSO01_22510</name>
</gene>
<proteinExistence type="predicted"/>
<dbReference type="InterPro" id="IPR054186">
    <property type="entry name" value="DUF6891"/>
</dbReference>
<evidence type="ECO:0000313" key="2">
    <source>
        <dbReference type="EMBL" id="GEP69536.1"/>
    </source>
</evidence>
<reference evidence="2 3" key="1">
    <citation type="submission" date="2019-07" db="EMBL/GenBank/DDBJ databases">
        <title>Whole genome shotgun sequence of Cellulomonas soli NBRC 109434.</title>
        <authorList>
            <person name="Hosoyama A."/>
            <person name="Uohara A."/>
            <person name="Ohji S."/>
            <person name="Ichikawa N."/>
        </authorList>
    </citation>
    <scope>NUCLEOTIDE SEQUENCE [LARGE SCALE GENOMIC DNA]</scope>
    <source>
        <strain evidence="2 3">NBRC 109434</strain>
    </source>
</reference>
<protein>
    <recommendedName>
        <fullName evidence="1">DUF6891 domain-containing protein</fullName>
    </recommendedName>
</protein>
<dbReference type="Pfam" id="PF21831">
    <property type="entry name" value="DUF6891"/>
    <property type="match status" value="1"/>
</dbReference>
<accession>A0A512PEC5</accession>
<dbReference type="RefSeq" id="WP_146953290.1">
    <property type="nucleotide sequence ID" value="NZ_BAABBJ010000007.1"/>
</dbReference>